<dbReference type="InterPro" id="IPR036513">
    <property type="entry name" value="STAS_dom_sf"/>
</dbReference>
<gene>
    <name evidence="2" type="ORF">OJF2_17280</name>
</gene>
<evidence type="ECO:0000313" key="2">
    <source>
        <dbReference type="EMBL" id="QEH33228.1"/>
    </source>
</evidence>
<dbReference type="SUPFAM" id="SSF52091">
    <property type="entry name" value="SpoIIaa-like"/>
    <property type="match status" value="1"/>
</dbReference>
<proteinExistence type="predicted"/>
<dbReference type="PANTHER" id="PTHR33495">
    <property type="entry name" value="ANTI-SIGMA FACTOR ANTAGONIST TM_1081-RELATED-RELATED"/>
    <property type="match status" value="1"/>
</dbReference>
<dbReference type="RefSeq" id="WP_148592960.1">
    <property type="nucleotide sequence ID" value="NZ_CP042997.1"/>
</dbReference>
<evidence type="ECO:0000259" key="1">
    <source>
        <dbReference type="PROSITE" id="PS50801"/>
    </source>
</evidence>
<dbReference type="EMBL" id="CP042997">
    <property type="protein sequence ID" value="QEH33228.1"/>
    <property type="molecule type" value="Genomic_DNA"/>
</dbReference>
<dbReference type="InterPro" id="IPR002645">
    <property type="entry name" value="STAS_dom"/>
</dbReference>
<keyword evidence="3" id="KW-1185">Reference proteome</keyword>
<dbReference type="Gene3D" id="3.30.750.24">
    <property type="entry name" value="STAS domain"/>
    <property type="match status" value="1"/>
</dbReference>
<organism evidence="2 3">
    <name type="scientific">Aquisphaera giovannonii</name>
    <dbReference type="NCBI Taxonomy" id="406548"/>
    <lineage>
        <taxon>Bacteria</taxon>
        <taxon>Pseudomonadati</taxon>
        <taxon>Planctomycetota</taxon>
        <taxon>Planctomycetia</taxon>
        <taxon>Isosphaerales</taxon>
        <taxon>Isosphaeraceae</taxon>
        <taxon>Aquisphaera</taxon>
    </lineage>
</organism>
<evidence type="ECO:0000313" key="3">
    <source>
        <dbReference type="Proteomes" id="UP000324233"/>
    </source>
</evidence>
<name>A0A5B9VY43_9BACT</name>
<protein>
    <submittedName>
        <fullName evidence="2">STAS domain protein</fullName>
    </submittedName>
</protein>
<feature type="domain" description="STAS" evidence="1">
    <location>
        <begin position="50"/>
        <end position="119"/>
    </location>
</feature>
<sequence>MSTGEFQRIKANMVGDVAVVEVLPGELRFPPQASELGAELSLVAGQDWARHLVVNLKHTKYLSSTGFAILFKVVKEAQERGSVVRFCQLDPEVRLGAEIISLDKLATIFETEEEAIRSFAP</sequence>
<dbReference type="AlphaFoldDB" id="A0A5B9VY43"/>
<dbReference type="OrthoDB" id="283701at2"/>
<dbReference type="CDD" id="cd07043">
    <property type="entry name" value="STAS_anti-anti-sigma_factors"/>
    <property type="match status" value="1"/>
</dbReference>
<dbReference type="PROSITE" id="PS50801">
    <property type="entry name" value="STAS"/>
    <property type="match status" value="1"/>
</dbReference>
<dbReference type="GO" id="GO:0043856">
    <property type="term" value="F:anti-sigma factor antagonist activity"/>
    <property type="evidence" value="ECO:0007669"/>
    <property type="project" value="TreeGrafter"/>
</dbReference>
<dbReference type="Proteomes" id="UP000324233">
    <property type="component" value="Chromosome"/>
</dbReference>
<dbReference type="Pfam" id="PF01740">
    <property type="entry name" value="STAS"/>
    <property type="match status" value="1"/>
</dbReference>
<accession>A0A5B9VY43</accession>
<dbReference type="KEGG" id="agv:OJF2_17280"/>
<reference evidence="2 3" key="1">
    <citation type="submission" date="2019-08" db="EMBL/GenBank/DDBJ databases">
        <title>Deep-cultivation of Planctomycetes and their phenomic and genomic characterization uncovers novel biology.</title>
        <authorList>
            <person name="Wiegand S."/>
            <person name="Jogler M."/>
            <person name="Boedeker C."/>
            <person name="Pinto D."/>
            <person name="Vollmers J."/>
            <person name="Rivas-Marin E."/>
            <person name="Kohn T."/>
            <person name="Peeters S.H."/>
            <person name="Heuer A."/>
            <person name="Rast P."/>
            <person name="Oberbeckmann S."/>
            <person name="Bunk B."/>
            <person name="Jeske O."/>
            <person name="Meyerdierks A."/>
            <person name="Storesund J.E."/>
            <person name="Kallscheuer N."/>
            <person name="Luecker S."/>
            <person name="Lage O.M."/>
            <person name="Pohl T."/>
            <person name="Merkel B.J."/>
            <person name="Hornburger P."/>
            <person name="Mueller R.-W."/>
            <person name="Bruemmer F."/>
            <person name="Labrenz M."/>
            <person name="Spormann A.M."/>
            <person name="Op den Camp H."/>
            <person name="Overmann J."/>
            <person name="Amann R."/>
            <person name="Jetten M.S.M."/>
            <person name="Mascher T."/>
            <person name="Medema M.H."/>
            <person name="Devos D.P."/>
            <person name="Kaster A.-K."/>
            <person name="Ovreas L."/>
            <person name="Rohde M."/>
            <person name="Galperin M.Y."/>
            <person name="Jogler C."/>
        </authorList>
    </citation>
    <scope>NUCLEOTIDE SEQUENCE [LARGE SCALE GENOMIC DNA]</scope>
    <source>
        <strain evidence="2 3">OJF2</strain>
    </source>
</reference>